<feature type="compositionally biased region" description="Basic and acidic residues" evidence="2">
    <location>
        <begin position="41"/>
        <end position="54"/>
    </location>
</feature>
<protein>
    <submittedName>
        <fullName evidence="3">Uncharacterized protein</fullName>
    </submittedName>
</protein>
<evidence type="ECO:0000313" key="4">
    <source>
        <dbReference type="EMBL" id="KAK3281402.1"/>
    </source>
</evidence>
<keyword evidence="5" id="KW-1185">Reference proteome</keyword>
<evidence type="ECO:0000313" key="3">
    <source>
        <dbReference type="EMBL" id="KAK3234590.1"/>
    </source>
</evidence>
<dbReference type="EMBL" id="LGRX02003855">
    <property type="protein sequence ID" value="KAK3281402.1"/>
    <property type="molecule type" value="Genomic_DNA"/>
</dbReference>
<evidence type="ECO:0000256" key="1">
    <source>
        <dbReference type="SAM" id="Coils"/>
    </source>
</evidence>
<reference evidence="3" key="2">
    <citation type="submission" date="2023-06" db="EMBL/GenBank/DDBJ databases">
        <title>Long-read-based genome assembly of the green algal bacterivore Cymbomonas tetramitiformis.</title>
        <authorList>
            <person name="Gyaltshen Y."/>
            <person name="Rozenberg A."/>
            <person name="Paasch A."/>
            <person name="Burns J.A."/>
            <person name="Warring S."/>
            <person name="Larson R."/>
            <person name="Maurer-Alcala X."/>
            <person name="Dacks J."/>
            <person name="Kim E."/>
        </authorList>
    </citation>
    <scope>NUCLEOTIDE SEQUENCE</scope>
    <source>
        <strain evidence="3">PLY_AMNH</strain>
    </source>
</reference>
<feature type="region of interest" description="Disordered" evidence="2">
    <location>
        <begin position="1"/>
        <end position="69"/>
    </location>
</feature>
<keyword evidence="1" id="KW-0175">Coiled coil</keyword>
<dbReference type="AlphaFoldDB" id="A0AAE0BEV4"/>
<proteinExistence type="predicted"/>
<dbReference type="Proteomes" id="UP001190700">
    <property type="component" value="Unassembled WGS sequence"/>
</dbReference>
<gene>
    <name evidence="4" type="ORF">CYMTET_10817</name>
    <name evidence="3" type="ORF">CYMTET_55141</name>
</gene>
<sequence>MSAGGMTNDVQTLPAADDTSASRTVGQLKTGEEPGGIVTTKSRDASGRFVRFEDDPSQETSQNTVTPGNSADELINIADMVETLAKDIPEDKRKDLAGAFEKMTKMQMDIYKQLNTVTSTNKELRSMYEDVKKDNKRMLDEREVQYGDMASQITDAINDIYTQYDGTPMDDKSKRELSKHLCGNNELVKTLRGLPAATVAMSAQRQLLDVGNQLRVATKSHAEANESDLTAKLREYQKELSNLRSAGASQQVILNQDHTSNTLANPNRMVSVSASESKYKEAYSLLPPALRDGIKSYDTSCGIGRIVPDDFNGDVVGSKRQRIQ</sequence>
<name>A0AAE0BEV4_9CHLO</name>
<dbReference type="EMBL" id="LGRX02035483">
    <property type="protein sequence ID" value="KAK3234590.1"/>
    <property type="molecule type" value="Genomic_DNA"/>
</dbReference>
<evidence type="ECO:0000256" key="2">
    <source>
        <dbReference type="SAM" id="MobiDB-lite"/>
    </source>
</evidence>
<accession>A0AAE0BEV4</accession>
<evidence type="ECO:0000313" key="5">
    <source>
        <dbReference type="Proteomes" id="UP001190700"/>
    </source>
</evidence>
<feature type="coiled-coil region" evidence="1">
    <location>
        <begin position="219"/>
        <end position="246"/>
    </location>
</feature>
<organism evidence="3 5">
    <name type="scientific">Cymbomonas tetramitiformis</name>
    <dbReference type="NCBI Taxonomy" id="36881"/>
    <lineage>
        <taxon>Eukaryota</taxon>
        <taxon>Viridiplantae</taxon>
        <taxon>Chlorophyta</taxon>
        <taxon>Pyramimonadophyceae</taxon>
        <taxon>Pyramimonadales</taxon>
        <taxon>Pyramimonadaceae</taxon>
        <taxon>Cymbomonas</taxon>
    </lineage>
</organism>
<reference evidence="3 5" key="1">
    <citation type="journal article" date="2015" name="Genome Biol. Evol.">
        <title>Comparative Genomics of a Bacterivorous Green Alga Reveals Evolutionary Causalities and Consequences of Phago-Mixotrophic Mode of Nutrition.</title>
        <authorList>
            <person name="Burns J.A."/>
            <person name="Paasch A."/>
            <person name="Narechania A."/>
            <person name="Kim E."/>
        </authorList>
    </citation>
    <scope>NUCLEOTIDE SEQUENCE [LARGE SCALE GENOMIC DNA]</scope>
    <source>
        <strain evidence="3">PLY_AMNH</strain>
    </source>
</reference>
<feature type="compositionally biased region" description="Polar residues" evidence="2">
    <location>
        <begin position="58"/>
        <end position="69"/>
    </location>
</feature>
<comment type="caution">
    <text evidence="3">The sequence shown here is derived from an EMBL/GenBank/DDBJ whole genome shotgun (WGS) entry which is preliminary data.</text>
</comment>